<reference evidence="2" key="1">
    <citation type="submission" date="2016-11" db="EMBL/GenBank/DDBJ databases">
        <authorList>
            <person name="Varghese N."/>
            <person name="Submissions S."/>
        </authorList>
    </citation>
    <scope>NUCLEOTIDE SEQUENCE [LARGE SCALE GENOMIC DNA]</scope>
    <source>
        <strain evidence="2">DSM 17957</strain>
    </source>
</reference>
<keyword evidence="2" id="KW-1185">Reference proteome</keyword>
<dbReference type="SUPFAM" id="SSF56784">
    <property type="entry name" value="HAD-like"/>
    <property type="match status" value="1"/>
</dbReference>
<dbReference type="RefSeq" id="WP_110941033.1">
    <property type="nucleotide sequence ID" value="NZ_FQZV01000021.1"/>
</dbReference>
<dbReference type="Pfam" id="PF13419">
    <property type="entry name" value="HAD_2"/>
    <property type="match status" value="1"/>
</dbReference>
<dbReference type="PANTHER" id="PTHR18901:SF38">
    <property type="entry name" value="PSEUDOURIDINE-5'-PHOSPHATASE"/>
    <property type="match status" value="1"/>
</dbReference>
<dbReference type="InterPro" id="IPR023214">
    <property type="entry name" value="HAD_sf"/>
</dbReference>
<dbReference type="Proteomes" id="UP000184536">
    <property type="component" value="Unassembled WGS sequence"/>
</dbReference>
<dbReference type="CDD" id="cd07505">
    <property type="entry name" value="HAD_BPGM-like"/>
    <property type="match status" value="1"/>
</dbReference>
<dbReference type="PANTHER" id="PTHR18901">
    <property type="entry name" value="2-DEOXYGLUCOSE-6-PHOSPHATE PHOSPHATASE 2"/>
    <property type="match status" value="1"/>
</dbReference>
<dbReference type="InterPro" id="IPR023198">
    <property type="entry name" value="PGP-like_dom2"/>
</dbReference>
<gene>
    <name evidence="1" type="ORF">SAMN02745975_01887</name>
</gene>
<proteinExistence type="predicted"/>
<protein>
    <submittedName>
        <fullName evidence="1">Haloacid dehalogenase superfamily, subfamily IA, variant 3 with third motif having DD or ED/haloacid dehalogenase superfamily, subfamily IA, variant 1 with third motif having Dx(3-4)D or Dx(3-4)E</fullName>
    </submittedName>
</protein>
<dbReference type="PRINTS" id="PR00413">
    <property type="entry name" value="HADHALOGNASE"/>
</dbReference>
<dbReference type="SFLD" id="SFLDS00003">
    <property type="entry name" value="Haloacid_Dehalogenase"/>
    <property type="match status" value="1"/>
</dbReference>
<dbReference type="SFLD" id="SFLDG01129">
    <property type="entry name" value="C1.5:_HAD__Beta-PGM__Phosphata"/>
    <property type="match status" value="1"/>
</dbReference>
<dbReference type="EMBL" id="FQZV01000021">
    <property type="protein sequence ID" value="SHJ34628.1"/>
    <property type="molecule type" value="Genomic_DNA"/>
</dbReference>
<organism evidence="1 2">
    <name type="scientific">Geosporobacter subterraneus DSM 17957</name>
    <dbReference type="NCBI Taxonomy" id="1121919"/>
    <lineage>
        <taxon>Bacteria</taxon>
        <taxon>Bacillati</taxon>
        <taxon>Bacillota</taxon>
        <taxon>Clostridia</taxon>
        <taxon>Peptostreptococcales</taxon>
        <taxon>Thermotaleaceae</taxon>
        <taxon>Geosporobacter</taxon>
    </lineage>
</organism>
<dbReference type="Gene3D" id="1.10.150.240">
    <property type="entry name" value="Putative phosphatase, domain 2"/>
    <property type="match status" value="1"/>
</dbReference>
<dbReference type="STRING" id="1121919.SAMN02745975_01887"/>
<accession>A0A1M6IJL1</accession>
<dbReference type="InterPro" id="IPR041492">
    <property type="entry name" value="HAD_2"/>
</dbReference>
<dbReference type="SFLD" id="SFLDG01135">
    <property type="entry name" value="C1.5.6:_HAD__Beta-PGM__Phospha"/>
    <property type="match status" value="1"/>
</dbReference>
<evidence type="ECO:0000313" key="2">
    <source>
        <dbReference type="Proteomes" id="UP000184536"/>
    </source>
</evidence>
<name>A0A1M6IJL1_9FIRM</name>
<evidence type="ECO:0000313" key="1">
    <source>
        <dbReference type="EMBL" id="SHJ34628.1"/>
    </source>
</evidence>
<dbReference type="InterPro" id="IPR036412">
    <property type="entry name" value="HAD-like_sf"/>
</dbReference>
<dbReference type="OrthoDB" id="9797743at2"/>
<dbReference type="InterPro" id="IPR006439">
    <property type="entry name" value="HAD-SF_hydro_IA"/>
</dbReference>
<dbReference type="GO" id="GO:0016791">
    <property type="term" value="F:phosphatase activity"/>
    <property type="evidence" value="ECO:0007669"/>
    <property type="project" value="TreeGrafter"/>
</dbReference>
<sequence>MIKDIEAVIFDLDGTLVDSMWIWKQIDIDYLEKRGIELPEDLQKTIEGMSFTETAQYFKDRFQLTEDLDEIKKEWMGMAEDFYANQIPLKEGVWTFLSTLRRMNIKMGIGTSNAKDLAQRVIEKHNILPFFHSIRTSCEVEKGKPHPDIFLKVAEDLNAKPEACLVFEDTYAGVLAAKRAGMKVIAIADASSLEYKEEICSLADRYIESFEEVAQVG</sequence>
<dbReference type="Gene3D" id="3.40.50.1000">
    <property type="entry name" value="HAD superfamily/HAD-like"/>
    <property type="match status" value="1"/>
</dbReference>
<dbReference type="NCBIfam" id="TIGR01549">
    <property type="entry name" value="HAD-SF-IA-v1"/>
    <property type="match status" value="1"/>
</dbReference>
<dbReference type="NCBIfam" id="TIGR01509">
    <property type="entry name" value="HAD-SF-IA-v3"/>
    <property type="match status" value="1"/>
</dbReference>
<dbReference type="AlphaFoldDB" id="A0A1M6IJL1"/>